<dbReference type="PRINTS" id="PR00420">
    <property type="entry name" value="RNGMNOXGNASE"/>
</dbReference>
<accession>A0A9Q8PEK8</accession>
<keyword evidence="8" id="KW-1185">Reference proteome</keyword>
<dbReference type="Proteomes" id="UP000756132">
    <property type="component" value="Chromosome 8"/>
</dbReference>
<organism evidence="7 8">
    <name type="scientific">Passalora fulva</name>
    <name type="common">Tomato leaf mold</name>
    <name type="synonym">Cladosporium fulvum</name>
    <dbReference type="NCBI Taxonomy" id="5499"/>
    <lineage>
        <taxon>Eukaryota</taxon>
        <taxon>Fungi</taxon>
        <taxon>Dikarya</taxon>
        <taxon>Ascomycota</taxon>
        <taxon>Pezizomycotina</taxon>
        <taxon>Dothideomycetes</taxon>
        <taxon>Dothideomycetidae</taxon>
        <taxon>Mycosphaerellales</taxon>
        <taxon>Mycosphaerellaceae</taxon>
        <taxon>Fulvia</taxon>
    </lineage>
</organism>
<keyword evidence="4" id="KW-0560">Oxidoreductase</keyword>
<reference evidence="7" key="2">
    <citation type="journal article" date="2022" name="Microb. Genom.">
        <title>A chromosome-scale genome assembly of the tomato pathogen Cladosporium fulvum reveals a compartmentalized genome architecture and the presence of a dispensable chromosome.</title>
        <authorList>
            <person name="Zaccaron A.Z."/>
            <person name="Chen L.H."/>
            <person name="Samaras A."/>
            <person name="Stergiopoulos I."/>
        </authorList>
    </citation>
    <scope>NUCLEOTIDE SEQUENCE</scope>
    <source>
        <strain evidence="7">Race5_Kim</strain>
    </source>
</reference>
<dbReference type="AlphaFoldDB" id="A0A9Q8PEK8"/>
<comment type="similarity">
    <text evidence="1">Belongs to the paxM FAD-dependent monooxygenase family.</text>
</comment>
<dbReference type="InterPro" id="IPR002938">
    <property type="entry name" value="FAD-bd"/>
</dbReference>
<dbReference type="OMA" id="CRNDELG"/>
<reference evidence="7" key="1">
    <citation type="submission" date="2021-12" db="EMBL/GenBank/DDBJ databases">
        <authorList>
            <person name="Zaccaron A."/>
            <person name="Stergiopoulos I."/>
        </authorList>
    </citation>
    <scope>NUCLEOTIDE SEQUENCE</scope>
    <source>
        <strain evidence="7">Race5_Kim</strain>
    </source>
</reference>
<gene>
    <name evidence="7" type="ORF">CLAFUR5_11526</name>
</gene>
<sequence length="444" mass="48991">MGLQVIIVGAGIGGLAAAVALRRAGHRVTVLEKYDSKSEVGFAVGVFPNATRVLRSLEIDFKQIRLSPWVGLNYARADLDPMELVADVGAAEGKVLSTDYGAPSCAAHRVDLHEALRDHAIRPEGTGPPAVIKGGCTVVNYNPQAGSVTLQDGAVLKADVIVAADGVKSKAHIAILGYEQPAKLTRLSNIRFVLPTDKFKEIPELQLMPEAEKMPTFYRGADPSRGLLRYPCRENTLQNFGLYEVSTDLPADEEKWRTQTKKEIALERLKGFNNGLHEVVRRADEKDMYLWKVADRMPLPAWTKDKMTLLGDAAHPMQPTLGNGAAQSIEDAGVLGTLLEGVDDPTEVPERLKLYEELRRPRASAVQLLSMSGNLYYRLSDEVQKVLRTFVAEEDFPVLTRPGANHFLFKFDCIEEARRVLGERYGRRTDSVQGFELYGNGHKA</sequence>
<evidence type="ECO:0000313" key="7">
    <source>
        <dbReference type="EMBL" id="UJO21019.1"/>
    </source>
</evidence>
<dbReference type="KEGG" id="ffu:CLAFUR5_11526"/>
<dbReference type="SUPFAM" id="SSF54373">
    <property type="entry name" value="FAD-linked reductases, C-terminal domain"/>
    <property type="match status" value="1"/>
</dbReference>
<evidence type="ECO:0000313" key="8">
    <source>
        <dbReference type="Proteomes" id="UP000756132"/>
    </source>
</evidence>
<evidence type="ECO:0000259" key="6">
    <source>
        <dbReference type="Pfam" id="PF01494"/>
    </source>
</evidence>
<evidence type="ECO:0000256" key="2">
    <source>
        <dbReference type="ARBA" id="ARBA00022630"/>
    </source>
</evidence>
<dbReference type="PANTHER" id="PTHR13789">
    <property type="entry name" value="MONOOXYGENASE"/>
    <property type="match status" value="1"/>
</dbReference>
<feature type="domain" description="FAD-binding" evidence="6">
    <location>
        <begin position="4"/>
        <end position="366"/>
    </location>
</feature>
<dbReference type="GO" id="GO:0071949">
    <property type="term" value="F:FAD binding"/>
    <property type="evidence" value="ECO:0007669"/>
    <property type="project" value="InterPro"/>
</dbReference>
<evidence type="ECO:0000256" key="5">
    <source>
        <dbReference type="ARBA" id="ARBA00023033"/>
    </source>
</evidence>
<dbReference type="InterPro" id="IPR036188">
    <property type="entry name" value="FAD/NAD-bd_sf"/>
</dbReference>
<dbReference type="OrthoDB" id="9993796at2759"/>
<dbReference type="GO" id="GO:0004497">
    <property type="term" value="F:monooxygenase activity"/>
    <property type="evidence" value="ECO:0007669"/>
    <property type="project" value="UniProtKB-KW"/>
</dbReference>
<keyword evidence="2" id="KW-0285">Flavoprotein</keyword>
<dbReference type="Pfam" id="PF01494">
    <property type="entry name" value="FAD_binding_3"/>
    <property type="match status" value="1"/>
</dbReference>
<evidence type="ECO:0000256" key="3">
    <source>
        <dbReference type="ARBA" id="ARBA00022827"/>
    </source>
</evidence>
<keyword evidence="5 7" id="KW-0503">Monooxygenase</keyword>
<dbReference type="RefSeq" id="XP_047765385.1">
    <property type="nucleotide sequence ID" value="XM_047910674.1"/>
</dbReference>
<dbReference type="PANTHER" id="PTHR13789:SF215">
    <property type="entry name" value="FAD-BINDING DOMAIN-CONTAINING PROTEIN-RELATED"/>
    <property type="match status" value="1"/>
</dbReference>
<protein>
    <submittedName>
        <fullName evidence="7">FAD-dependent monooxygenase ntnJ</fullName>
    </submittedName>
</protein>
<name>A0A9Q8PEK8_PASFU</name>
<dbReference type="EMBL" id="CP090170">
    <property type="protein sequence ID" value="UJO21019.1"/>
    <property type="molecule type" value="Genomic_DNA"/>
</dbReference>
<keyword evidence="3" id="KW-0274">FAD</keyword>
<dbReference type="Gene3D" id="3.50.50.60">
    <property type="entry name" value="FAD/NAD(P)-binding domain"/>
    <property type="match status" value="1"/>
</dbReference>
<dbReference type="GeneID" id="71991404"/>
<dbReference type="InterPro" id="IPR050493">
    <property type="entry name" value="FAD-dep_Monooxygenase_BioMet"/>
</dbReference>
<dbReference type="SUPFAM" id="SSF51905">
    <property type="entry name" value="FAD/NAD(P)-binding domain"/>
    <property type="match status" value="1"/>
</dbReference>
<evidence type="ECO:0000256" key="1">
    <source>
        <dbReference type="ARBA" id="ARBA00007992"/>
    </source>
</evidence>
<evidence type="ECO:0000256" key="4">
    <source>
        <dbReference type="ARBA" id="ARBA00023002"/>
    </source>
</evidence>
<proteinExistence type="inferred from homology"/>